<dbReference type="EMBL" id="FWWR01000009">
    <property type="protein sequence ID" value="SMB80068.1"/>
    <property type="molecule type" value="Genomic_DNA"/>
</dbReference>
<keyword evidence="6 12" id="KW-0067">ATP-binding</keyword>
<dbReference type="SUPFAM" id="SSF90123">
    <property type="entry name" value="ABC transporter transmembrane region"/>
    <property type="match status" value="1"/>
</dbReference>
<dbReference type="Gene3D" id="3.40.50.300">
    <property type="entry name" value="P-loop containing nucleotide triphosphate hydrolases"/>
    <property type="match status" value="1"/>
</dbReference>
<dbReference type="InterPro" id="IPR003439">
    <property type="entry name" value="ABC_transporter-like_ATP-bd"/>
</dbReference>
<dbReference type="InterPro" id="IPR027417">
    <property type="entry name" value="P-loop_NTPase"/>
</dbReference>
<dbReference type="OrthoDB" id="9762778at2"/>
<dbReference type="InterPro" id="IPR003593">
    <property type="entry name" value="AAA+_ATPase"/>
</dbReference>
<evidence type="ECO:0000256" key="4">
    <source>
        <dbReference type="ARBA" id="ARBA00022692"/>
    </source>
</evidence>
<dbReference type="GO" id="GO:0005886">
    <property type="term" value="C:plasma membrane"/>
    <property type="evidence" value="ECO:0007669"/>
    <property type="project" value="UniProtKB-SubCell"/>
</dbReference>
<evidence type="ECO:0000256" key="6">
    <source>
        <dbReference type="ARBA" id="ARBA00022840"/>
    </source>
</evidence>
<evidence type="ECO:0000313" key="13">
    <source>
        <dbReference type="Proteomes" id="UP000192368"/>
    </source>
</evidence>
<dbReference type="InterPro" id="IPR017871">
    <property type="entry name" value="ABC_transporter-like_CS"/>
</dbReference>
<dbReference type="InterPro" id="IPR036640">
    <property type="entry name" value="ABC1_TM_sf"/>
</dbReference>
<protein>
    <submittedName>
        <fullName evidence="12">ATP-binding cassette, subfamily B</fullName>
    </submittedName>
</protein>
<dbReference type="GO" id="GO:0015421">
    <property type="term" value="F:ABC-type oligopeptide transporter activity"/>
    <property type="evidence" value="ECO:0007669"/>
    <property type="project" value="TreeGrafter"/>
</dbReference>
<evidence type="ECO:0000256" key="9">
    <source>
        <dbReference type="SAM" id="Phobius"/>
    </source>
</evidence>
<feature type="domain" description="ABC transporter" evidence="10">
    <location>
        <begin position="326"/>
        <end position="560"/>
    </location>
</feature>
<feature type="domain" description="ABC transmembrane type-1" evidence="11">
    <location>
        <begin position="14"/>
        <end position="295"/>
    </location>
</feature>
<dbReference type="FunFam" id="3.40.50.300:FF:000221">
    <property type="entry name" value="Multidrug ABC transporter ATP-binding protein"/>
    <property type="match status" value="1"/>
</dbReference>
<keyword evidence="7 9" id="KW-1133">Transmembrane helix</keyword>
<feature type="transmembrane region" description="Helical" evidence="9">
    <location>
        <begin position="258"/>
        <end position="280"/>
    </location>
</feature>
<evidence type="ECO:0000259" key="10">
    <source>
        <dbReference type="PROSITE" id="PS50893"/>
    </source>
</evidence>
<feature type="transmembrane region" description="Helical" evidence="9">
    <location>
        <begin position="12"/>
        <end position="33"/>
    </location>
</feature>
<dbReference type="Pfam" id="PF00005">
    <property type="entry name" value="ABC_tran"/>
    <property type="match status" value="1"/>
</dbReference>
<dbReference type="RefSeq" id="WP_084229904.1">
    <property type="nucleotide sequence ID" value="NZ_FWWR01000009.1"/>
</dbReference>
<dbReference type="SUPFAM" id="SSF52540">
    <property type="entry name" value="P-loop containing nucleoside triphosphate hydrolases"/>
    <property type="match status" value="1"/>
</dbReference>
<dbReference type="PANTHER" id="PTHR43394:SF1">
    <property type="entry name" value="ATP-BINDING CASSETTE SUB-FAMILY B MEMBER 10, MITOCHONDRIAL"/>
    <property type="match status" value="1"/>
</dbReference>
<evidence type="ECO:0000256" key="8">
    <source>
        <dbReference type="ARBA" id="ARBA00023136"/>
    </source>
</evidence>
<dbReference type="Pfam" id="PF00664">
    <property type="entry name" value="ABC_membrane"/>
    <property type="match status" value="1"/>
</dbReference>
<sequence>MEVLKKHIGQILSSVIIAIIGVFCGVVPYFALAKITQNIAINNTDLEFYIRPILLILGGLIGSVIFHEISTLISHNLAFRIIEDERKKLVRKINRLSMGEIEKRSSGEWTQFMVETLNKIEQPIAHVIPEVIANLIIPIALVVIVFIMDWRIGIANLITLPLGVLFSILMMGGYEEKSRNYQEAAKNMNTTAVEYIRGIQVIKAFNKSASSYGKFVDAVNSNRDSMLNWYLSICFYMTAAMEVLPSTLLFVLPTSLYLYKNGSIEVGNLIMCVLLSYACYKPLIKAMSHMDTMANVRVVIDEIKNVMELPELERGKGEEKISSYNINFENVCFAYNDEKKVFDNLSFSAKENKLTAIVGYSGGGKSTIAKLIAGYWNINKGKISIGNVNLKDVSLEKNMELVTYVSQENYLFRKSIIDNMRMANQNASIEEIKDACKKASCHDFIMSLPNGYETIIGESGSNLSGGERQRLTIARALLKDSPIVLLDEATAYSDPDNEAEIQKSIDALVKNKTVIMIAHRLSTIIGADKIIVLNNGEIEAEGTHKELLEKSETYAKMWKSHISLSNDRGE</sequence>
<dbReference type="AlphaFoldDB" id="A0A1W1UG27"/>
<accession>A0A1W1UG27</accession>
<evidence type="ECO:0000256" key="5">
    <source>
        <dbReference type="ARBA" id="ARBA00022741"/>
    </source>
</evidence>
<evidence type="ECO:0000256" key="1">
    <source>
        <dbReference type="ARBA" id="ARBA00004651"/>
    </source>
</evidence>
<evidence type="ECO:0000256" key="2">
    <source>
        <dbReference type="ARBA" id="ARBA00022448"/>
    </source>
</evidence>
<name>A0A1W1UG27_PEPAS</name>
<evidence type="ECO:0000259" key="11">
    <source>
        <dbReference type="PROSITE" id="PS50929"/>
    </source>
</evidence>
<dbReference type="STRING" id="573058.SAMN00017477_0189"/>
<dbReference type="PROSITE" id="PS50929">
    <property type="entry name" value="ABC_TM1F"/>
    <property type="match status" value="1"/>
</dbReference>
<comment type="subcellular location">
    <subcellularLocation>
        <location evidence="1">Cell membrane</location>
        <topology evidence="1">Multi-pass membrane protein</topology>
    </subcellularLocation>
</comment>
<dbReference type="Gene3D" id="1.20.1560.10">
    <property type="entry name" value="ABC transporter type 1, transmembrane domain"/>
    <property type="match status" value="1"/>
</dbReference>
<dbReference type="PROSITE" id="PS00211">
    <property type="entry name" value="ABC_TRANSPORTER_1"/>
    <property type="match status" value="1"/>
</dbReference>
<keyword evidence="2" id="KW-0813">Transport</keyword>
<feature type="transmembrane region" description="Helical" evidence="9">
    <location>
        <begin position="229"/>
        <end position="252"/>
    </location>
</feature>
<gene>
    <name evidence="12" type="ORF">SAMN00017477_0189</name>
</gene>
<keyword evidence="8 9" id="KW-0472">Membrane</keyword>
<keyword evidence="3" id="KW-1003">Cell membrane</keyword>
<dbReference type="GO" id="GO:0005524">
    <property type="term" value="F:ATP binding"/>
    <property type="evidence" value="ECO:0007669"/>
    <property type="project" value="UniProtKB-KW"/>
</dbReference>
<evidence type="ECO:0000256" key="3">
    <source>
        <dbReference type="ARBA" id="ARBA00022475"/>
    </source>
</evidence>
<feature type="transmembrane region" description="Helical" evidence="9">
    <location>
        <begin position="154"/>
        <end position="174"/>
    </location>
</feature>
<organism evidence="12 13">
    <name type="scientific">Peptoniphilus asaccharolyticus DSM 20463</name>
    <dbReference type="NCBI Taxonomy" id="573058"/>
    <lineage>
        <taxon>Bacteria</taxon>
        <taxon>Bacillati</taxon>
        <taxon>Bacillota</taxon>
        <taxon>Tissierellia</taxon>
        <taxon>Tissierellales</taxon>
        <taxon>Peptoniphilaceae</taxon>
        <taxon>Peptoniphilus</taxon>
    </lineage>
</organism>
<reference evidence="13" key="1">
    <citation type="submission" date="2017-04" db="EMBL/GenBank/DDBJ databases">
        <authorList>
            <person name="Varghese N."/>
            <person name="Submissions S."/>
        </authorList>
    </citation>
    <scope>NUCLEOTIDE SEQUENCE [LARGE SCALE GENOMIC DNA]</scope>
    <source>
        <strain evidence="13">DSM 20463</strain>
    </source>
</reference>
<dbReference type="InterPro" id="IPR011527">
    <property type="entry name" value="ABC1_TM_dom"/>
</dbReference>
<keyword evidence="5" id="KW-0547">Nucleotide-binding</keyword>
<evidence type="ECO:0000256" key="7">
    <source>
        <dbReference type="ARBA" id="ARBA00022989"/>
    </source>
</evidence>
<keyword evidence="13" id="KW-1185">Reference proteome</keyword>
<dbReference type="CDD" id="cd07346">
    <property type="entry name" value="ABC_6TM_exporters"/>
    <property type="match status" value="1"/>
</dbReference>
<dbReference type="Proteomes" id="UP000192368">
    <property type="component" value="Unassembled WGS sequence"/>
</dbReference>
<proteinExistence type="predicted"/>
<dbReference type="GO" id="GO:0016887">
    <property type="term" value="F:ATP hydrolysis activity"/>
    <property type="evidence" value="ECO:0007669"/>
    <property type="project" value="InterPro"/>
</dbReference>
<feature type="transmembrane region" description="Helical" evidence="9">
    <location>
        <begin position="53"/>
        <end position="79"/>
    </location>
</feature>
<dbReference type="InterPro" id="IPR039421">
    <property type="entry name" value="Type_1_exporter"/>
</dbReference>
<dbReference type="PANTHER" id="PTHR43394">
    <property type="entry name" value="ATP-DEPENDENT PERMEASE MDL1, MITOCHONDRIAL"/>
    <property type="match status" value="1"/>
</dbReference>
<dbReference type="PROSITE" id="PS50893">
    <property type="entry name" value="ABC_TRANSPORTER_2"/>
    <property type="match status" value="1"/>
</dbReference>
<keyword evidence="4 9" id="KW-0812">Transmembrane</keyword>
<evidence type="ECO:0000313" key="12">
    <source>
        <dbReference type="EMBL" id="SMB80068.1"/>
    </source>
</evidence>
<dbReference type="SMART" id="SM00382">
    <property type="entry name" value="AAA"/>
    <property type="match status" value="1"/>
</dbReference>
<feature type="transmembrane region" description="Helical" evidence="9">
    <location>
        <begin position="127"/>
        <end position="148"/>
    </location>
</feature>